<accession>A0ABV0N0Z9</accession>
<feature type="transmembrane region" description="Helical" evidence="1">
    <location>
        <begin position="126"/>
        <end position="146"/>
    </location>
</feature>
<evidence type="ECO:0000313" key="2">
    <source>
        <dbReference type="EMBL" id="MEQ2165031.1"/>
    </source>
</evidence>
<organism evidence="2 3">
    <name type="scientific">Goodea atripinnis</name>
    <dbReference type="NCBI Taxonomy" id="208336"/>
    <lineage>
        <taxon>Eukaryota</taxon>
        <taxon>Metazoa</taxon>
        <taxon>Chordata</taxon>
        <taxon>Craniata</taxon>
        <taxon>Vertebrata</taxon>
        <taxon>Euteleostomi</taxon>
        <taxon>Actinopterygii</taxon>
        <taxon>Neopterygii</taxon>
        <taxon>Teleostei</taxon>
        <taxon>Neoteleostei</taxon>
        <taxon>Acanthomorphata</taxon>
        <taxon>Ovalentaria</taxon>
        <taxon>Atherinomorphae</taxon>
        <taxon>Cyprinodontiformes</taxon>
        <taxon>Goodeidae</taxon>
        <taxon>Goodea</taxon>
    </lineage>
</organism>
<keyword evidence="1" id="KW-1133">Transmembrane helix</keyword>
<keyword evidence="1" id="KW-0472">Membrane</keyword>
<protein>
    <recommendedName>
        <fullName evidence="4">N-acetyltransferase domain-containing protein</fullName>
    </recommendedName>
</protein>
<keyword evidence="3" id="KW-1185">Reference proteome</keyword>
<evidence type="ECO:0008006" key="4">
    <source>
        <dbReference type="Google" id="ProtNLM"/>
    </source>
</evidence>
<evidence type="ECO:0000313" key="3">
    <source>
        <dbReference type="Proteomes" id="UP001476798"/>
    </source>
</evidence>
<comment type="caution">
    <text evidence="2">The sequence shown here is derived from an EMBL/GenBank/DDBJ whole genome shotgun (WGS) entry which is preliminary data.</text>
</comment>
<reference evidence="2 3" key="1">
    <citation type="submission" date="2021-06" db="EMBL/GenBank/DDBJ databases">
        <authorList>
            <person name="Palmer J.M."/>
        </authorList>
    </citation>
    <scope>NUCLEOTIDE SEQUENCE [LARGE SCALE GENOMIC DNA]</scope>
    <source>
        <strain evidence="2 3">GA_2019</strain>
        <tissue evidence="2">Muscle</tissue>
    </source>
</reference>
<keyword evidence="1" id="KW-0812">Transmembrane</keyword>
<name>A0ABV0N0Z9_9TELE</name>
<proteinExistence type="predicted"/>
<dbReference type="EMBL" id="JAHRIO010020826">
    <property type="protein sequence ID" value="MEQ2165031.1"/>
    <property type="molecule type" value="Genomic_DNA"/>
</dbReference>
<sequence length="163" mass="19113">MQCFLTFKHLVSSDQTTFFQHVTGLYKYCSEKHASTCFFFSSEVLRAERAYRSRGLGALLWISLKKLYALKSCREPWLVYDVMIFFRLPDYGNNSSHWKLQFRNFPVTEAIRMFCRNKDAKVLKELIVLAISCVTPQVFLIFMSGITCIFFDPISQQNFIIVK</sequence>
<evidence type="ECO:0000256" key="1">
    <source>
        <dbReference type="SAM" id="Phobius"/>
    </source>
</evidence>
<gene>
    <name evidence="2" type="ORF">GOODEAATRI_012812</name>
</gene>
<dbReference type="Proteomes" id="UP001476798">
    <property type="component" value="Unassembled WGS sequence"/>
</dbReference>